<dbReference type="KEGG" id="ppd:Ppro_0050"/>
<dbReference type="HOGENOM" id="CLU_014658_3_3_7"/>
<dbReference type="PROSITE" id="PS51278">
    <property type="entry name" value="GATASE_TYPE_2"/>
    <property type="match status" value="1"/>
</dbReference>
<evidence type="ECO:0000256" key="6">
    <source>
        <dbReference type="ARBA" id="ARBA00022962"/>
    </source>
</evidence>
<evidence type="ECO:0000259" key="9">
    <source>
        <dbReference type="PROSITE" id="PS51278"/>
    </source>
</evidence>
<name>A1AK20_PELPD</name>
<dbReference type="Pfam" id="PF00733">
    <property type="entry name" value="Asn_synthase"/>
    <property type="match status" value="1"/>
</dbReference>
<dbReference type="Gene3D" id="3.60.20.10">
    <property type="entry name" value="Glutamine Phosphoribosylpyrophosphate, subunit 1, domain 1"/>
    <property type="match status" value="1"/>
</dbReference>
<evidence type="ECO:0000256" key="3">
    <source>
        <dbReference type="ARBA" id="ARBA00012737"/>
    </source>
</evidence>
<accession>A1AK20</accession>
<dbReference type="eggNOG" id="COG0367">
    <property type="taxonomic scope" value="Bacteria"/>
</dbReference>
<comment type="catalytic activity">
    <reaction evidence="7">
        <text>L-aspartate + L-glutamine + ATP + H2O = L-asparagine + L-glutamate + AMP + diphosphate + H(+)</text>
        <dbReference type="Rhea" id="RHEA:12228"/>
        <dbReference type="ChEBI" id="CHEBI:15377"/>
        <dbReference type="ChEBI" id="CHEBI:15378"/>
        <dbReference type="ChEBI" id="CHEBI:29985"/>
        <dbReference type="ChEBI" id="CHEBI:29991"/>
        <dbReference type="ChEBI" id="CHEBI:30616"/>
        <dbReference type="ChEBI" id="CHEBI:33019"/>
        <dbReference type="ChEBI" id="CHEBI:58048"/>
        <dbReference type="ChEBI" id="CHEBI:58359"/>
        <dbReference type="ChEBI" id="CHEBI:456215"/>
        <dbReference type="EC" id="6.3.5.4"/>
    </reaction>
</comment>
<evidence type="ECO:0000256" key="7">
    <source>
        <dbReference type="ARBA" id="ARBA00048741"/>
    </source>
</evidence>
<feature type="domain" description="Glutamine amidotransferase type-2" evidence="9">
    <location>
        <begin position="1"/>
        <end position="214"/>
    </location>
</feature>
<dbReference type="InterPro" id="IPR051786">
    <property type="entry name" value="ASN_synthetase/amidase"/>
</dbReference>
<dbReference type="GO" id="GO:0004066">
    <property type="term" value="F:asparagine synthase (glutamine-hydrolyzing) activity"/>
    <property type="evidence" value="ECO:0007669"/>
    <property type="project" value="UniProtKB-EC"/>
</dbReference>
<comment type="similarity">
    <text evidence="2">Belongs to the asparagine synthetase family.</text>
</comment>
<dbReference type="Proteomes" id="UP000006732">
    <property type="component" value="Chromosome"/>
</dbReference>
<organism evidence="10 11">
    <name type="scientific">Pelobacter propionicus (strain DSM 2379 / NBRC 103807 / OttBd1)</name>
    <dbReference type="NCBI Taxonomy" id="338966"/>
    <lineage>
        <taxon>Bacteria</taxon>
        <taxon>Pseudomonadati</taxon>
        <taxon>Thermodesulfobacteriota</taxon>
        <taxon>Desulfuromonadia</taxon>
        <taxon>Desulfuromonadales</taxon>
        <taxon>Desulfuromonadaceae</taxon>
        <taxon>Pelobacter</taxon>
    </lineage>
</organism>
<dbReference type="EC" id="6.3.5.4" evidence="3"/>
<dbReference type="InterPro" id="IPR001962">
    <property type="entry name" value="Asn_synthase"/>
</dbReference>
<dbReference type="STRING" id="338966.Ppro_0050"/>
<dbReference type="InterPro" id="IPR017932">
    <property type="entry name" value="GATase_2_dom"/>
</dbReference>
<dbReference type="Pfam" id="PF13537">
    <property type="entry name" value="GATase_7"/>
    <property type="match status" value="1"/>
</dbReference>
<keyword evidence="5 8" id="KW-0067">ATP-binding</keyword>
<evidence type="ECO:0000313" key="11">
    <source>
        <dbReference type="Proteomes" id="UP000006732"/>
    </source>
</evidence>
<evidence type="ECO:0000256" key="2">
    <source>
        <dbReference type="ARBA" id="ARBA00005752"/>
    </source>
</evidence>
<dbReference type="CDD" id="cd00712">
    <property type="entry name" value="AsnB"/>
    <property type="match status" value="1"/>
</dbReference>
<dbReference type="PIRSF" id="PIRSF001589">
    <property type="entry name" value="Asn_synthetase_glu-h"/>
    <property type="match status" value="1"/>
</dbReference>
<sequence>MFFFCFNPQGSAPAHRIDPAGIIKRLMPYAPPDKSGYLADAENSLLVQCLHWNTARSRLEPVPFHHGPSDTTAASWARLDNRDELAKKLDIDSAELARCCDTELILQSYLKWGEACVDHLIGDFVFVIHDRRNSRVFCGRDQMGVRPLYYFSLDNLFVCATSLAAFRHLKGVTLEIDSQWVAEYLVQLSMSFDRTPYSGIKKLPPAHSLTVTAERTELRQYFQLSAEPELKLKDSREYVIAYREQMEEAIRCRLDSDYPIGSELSGGIDSSTITAFAARFLEQPNKQLHTFGFAFAELEPRYIMAVAQACRLHNNHIVAAREAESEKVRKRSLALLGYPVEHGTATLHEPFYHLAEQIGIRTLLSGFGGDEFGTTIHGYLVPMGMAVQGRYRELFNTLPGNPLYRLLRLLKLEWRRRKTNNFSCFGQIADNGFVDAYKSRWPHRVVRDELAVRYGLEERYFEDARFDTGYTDLKKFTLEKRWQPFMPTRMENCSLMAAGRRIDYRWPLLDLRLVRLFLSIPSQENIYRGMGRYLHRRAIDGVVPQLVAWKQGKDMGMVTGQREDSWRPLLDLDVSELHPALEEYIDTELLRRQVKQLPSLGNGPGDNRRFQLTRNISSAIKLSAWFKHLETGEGLS</sequence>
<dbReference type="InterPro" id="IPR029055">
    <property type="entry name" value="Ntn_hydrolases_N"/>
</dbReference>
<dbReference type="EMBL" id="CP000482">
    <property type="protein sequence ID" value="ABK97690.1"/>
    <property type="molecule type" value="Genomic_DNA"/>
</dbReference>
<dbReference type="InterPro" id="IPR033738">
    <property type="entry name" value="AsnB_N"/>
</dbReference>
<dbReference type="PANTHER" id="PTHR43284:SF1">
    <property type="entry name" value="ASPARAGINE SYNTHETASE"/>
    <property type="match status" value="1"/>
</dbReference>
<comment type="pathway">
    <text evidence="1">Amino-acid biosynthesis; L-asparagine biosynthesis; L-asparagine from L-aspartate (L-Gln route): step 1/1.</text>
</comment>
<evidence type="ECO:0000313" key="10">
    <source>
        <dbReference type="EMBL" id="ABK97690.1"/>
    </source>
</evidence>
<feature type="binding site" evidence="8">
    <location>
        <begin position="365"/>
        <end position="366"/>
    </location>
    <ligand>
        <name>ATP</name>
        <dbReference type="ChEBI" id="CHEBI:30616"/>
    </ligand>
</feature>
<dbReference type="GO" id="GO:0005524">
    <property type="term" value="F:ATP binding"/>
    <property type="evidence" value="ECO:0007669"/>
    <property type="project" value="UniProtKB-KW"/>
</dbReference>
<dbReference type="Gene3D" id="3.40.50.620">
    <property type="entry name" value="HUPs"/>
    <property type="match status" value="1"/>
</dbReference>
<dbReference type="SUPFAM" id="SSF56235">
    <property type="entry name" value="N-terminal nucleophile aminohydrolases (Ntn hydrolases)"/>
    <property type="match status" value="1"/>
</dbReference>
<gene>
    <name evidence="10" type="ordered locus">Ppro_0050</name>
</gene>
<dbReference type="CDD" id="cd01991">
    <property type="entry name" value="Asn_synthase_B_C"/>
    <property type="match status" value="1"/>
</dbReference>
<dbReference type="GO" id="GO:0006529">
    <property type="term" value="P:asparagine biosynthetic process"/>
    <property type="evidence" value="ECO:0007669"/>
    <property type="project" value="InterPro"/>
</dbReference>
<feature type="binding site" evidence="8">
    <location>
        <position position="101"/>
    </location>
    <ligand>
        <name>L-glutamine</name>
        <dbReference type="ChEBI" id="CHEBI:58359"/>
    </ligand>
</feature>
<keyword evidence="11" id="KW-1185">Reference proteome</keyword>
<dbReference type="PANTHER" id="PTHR43284">
    <property type="entry name" value="ASPARAGINE SYNTHETASE (GLUTAMINE-HYDROLYZING)"/>
    <property type="match status" value="1"/>
</dbReference>
<dbReference type="InterPro" id="IPR006426">
    <property type="entry name" value="Asn_synth_AEB"/>
</dbReference>
<evidence type="ECO:0000256" key="5">
    <source>
        <dbReference type="ARBA" id="ARBA00022840"/>
    </source>
</evidence>
<dbReference type="InterPro" id="IPR014729">
    <property type="entry name" value="Rossmann-like_a/b/a_fold"/>
</dbReference>
<protein>
    <recommendedName>
        <fullName evidence="3">asparagine synthase (glutamine-hydrolyzing)</fullName>
        <ecNumber evidence="3">6.3.5.4</ecNumber>
    </recommendedName>
</protein>
<proteinExistence type="inferred from homology"/>
<keyword evidence="6" id="KW-0315">Glutamine amidotransferase</keyword>
<keyword evidence="4 8" id="KW-0547">Nucleotide-binding</keyword>
<evidence type="ECO:0000256" key="4">
    <source>
        <dbReference type="ARBA" id="ARBA00022741"/>
    </source>
</evidence>
<evidence type="ECO:0000256" key="8">
    <source>
        <dbReference type="PIRSR" id="PIRSR001589-2"/>
    </source>
</evidence>
<reference evidence="10 11" key="1">
    <citation type="submission" date="2006-10" db="EMBL/GenBank/DDBJ databases">
        <title>Complete sequence of chromosome of Pelobacter propionicus DSM 2379.</title>
        <authorList>
            <consortium name="US DOE Joint Genome Institute"/>
            <person name="Copeland A."/>
            <person name="Lucas S."/>
            <person name="Lapidus A."/>
            <person name="Barry K."/>
            <person name="Detter J.C."/>
            <person name="Glavina del Rio T."/>
            <person name="Hammon N."/>
            <person name="Israni S."/>
            <person name="Dalin E."/>
            <person name="Tice H."/>
            <person name="Pitluck S."/>
            <person name="Saunders E."/>
            <person name="Brettin T."/>
            <person name="Bruce D."/>
            <person name="Han C."/>
            <person name="Tapia R."/>
            <person name="Schmutz J."/>
            <person name="Larimer F."/>
            <person name="Land M."/>
            <person name="Hauser L."/>
            <person name="Kyrpides N."/>
            <person name="Kim E."/>
            <person name="Lovley D."/>
            <person name="Richardson P."/>
        </authorList>
    </citation>
    <scope>NUCLEOTIDE SEQUENCE [LARGE SCALE GENOMIC DNA]</scope>
    <source>
        <strain evidence="11">DSM 2379 / NBRC 103807 / OttBd1</strain>
    </source>
</reference>
<evidence type="ECO:0000256" key="1">
    <source>
        <dbReference type="ARBA" id="ARBA00005187"/>
    </source>
</evidence>
<dbReference type="SUPFAM" id="SSF52402">
    <property type="entry name" value="Adenine nucleotide alpha hydrolases-like"/>
    <property type="match status" value="1"/>
</dbReference>
<dbReference type="AlphaFoldDB" id="A1AK20"/>
<dbReference type="OrthoDB" id="9763290at2"/>